<dbReference type="EMBL" id="JAUJYO010000011">
    <property type="protein sequence ID" value="KAK1304939.1"/>
    <property type="molecule type" value="Genomic_DNA"/>
</dbReference>
<reference evidence="2" key="1">
    <citation type="journal article" date="2023" name="Nat. Commun.">
        <title>Diploid and tetraploid genomes of Acorus and the evolution of monocots.</title>
        <authorList>
            <person name="Ma L."/>
            <person name="Liu K.W."/>
            <person name="Li Z."/>
            <person name="Hsiao Y.Y."/>
            <person name="Qi Y."/>
            <person name="Fu T."/>
            <person name="Tang G.D."/>
            <person name="Zhang D."/>
            <person name="Sun W.H."/>
            <person name="Liu D.K."/>
            <person name="Li Y."/>
            <person name="Chen G.Z."/>
            <person name="Liu X.D."/>
            <person name="Liao X.Y."/>
            <person name="Jiang Y.T."/>
            <person name="Yu X."/>
            <person name="Hao Y."/>
            <person name="Huang J."/>
            <person name="Zhao X.W."/>
            <person name="Ke S."/>
            <person name="Chen Y.Y."/>
            <person name="Wu W.L."/>
            <person name="Hsu J.L."/>
            <person name="Lin Y.F."/>
            <person name="Huang M.D."/>
            <person name="Li C.Y."/>
            <person name="Huang L."/>
            <person name="Wang Z.W."/>
            <person name="Zhao X."/>
            <person name="Zhong W.Y."/>
            <person name="Peng D.H."/>
            <person name="Ahmad S."/>
            <person name="Lan S."/>
            <person name="Zhang J.S."/>
            <person name="Tsai W.C."/>
            <person name="Van de Peer Y."/>
            <person name="Liu Z.J."/>
        </authorList>
    </citation>
    <scope>NUCLEOTIDE SEQUENCE</scope>
    <source>
        <strain evidence="2">CP</strain>
    </source>
</reference>
<feature type="region of interest" description="Disordered" evidence="1">
    <location>
        <begin position="33"/>
        <end position="59"/>
    </location>
</feature>
<evidence type="ECO:0000313" key="3">
    <source>
        <dbReference type="Proteomes" id="UP001180020"/>
    </source>
</evidence>
<dbReference type="Proteomes" id="UP001180020">
    <property type="component" value="Unassembled WGS sequence"/>
</dbReference>
<feature type="compositionally biased region" description="Low complexity" evidence="1">
    <location>
        <begin position="45"/>
        <end position="55"/>
    </location>
</feature>
<organism evidence="2 3">
    <name type="scientific">Acorus calamus</name>
    <name type="common">Sweet flag</name>
    <dbReference type="NCBI Taxonomy" id="4465"/>
    <lineage>
        <taxon>Eukaryota</taxon>
        <taxon>Viridiplantae</taxon>
        <taxon>Streptophyta</taxon>
        <taxon>Embryophyta</taxon>
        <taxon>Tracheophyta</taxon>
        <taxon>Spermatophyta</taxon>
        <taxon>Magnoliopsida</taxon>
        <taxon>Liliopsida</taxon>
        <taxon>Acoraceae</taxon>
        <taxon>Acorus</taxon>
    </lineage>
</organism>
<proteinExistence type="predicted"/>
<sequence length="238" mass="25442">MGDGGDPYGFICSACGKVTESQEELLLHSSFIGDGGCPHNNDGNSESSSEDASPSHQIPIDPLAIIMRSPPDNPAVVATTAGEGALEAETPSKGLNGASTSVGGDCADAGVSVGRRRRRKKKKKRKRRWGLRRNSKVSIGRPVAEDEPSKPCDEYRMVDRQSGKEPAEGMDVLVKYPPLTLCKHIGDAVTPVGGLSDALKAFVGEPKRRFDGVDVLEVVAMKGIHLPPPWWWPPGGYE</sequence>
<protein>
    <submittedName>
        <fullName evidence="2">Uncharacterized protein</fullName>
    </submittedName>
</protein>
<reference evidence="2" key="2">
    <citation type="submission" date="2023-06" db="EMBL/GenBank/DDBJ databases">
        <authorList>
            <person name="Ma L."/>
            <person name="Liu K.-W."/>
            <person name="Li Z."/>
            <person name="Hsiao Y.-Y."/>
            <person name="Qi Y."/>
            <person name="Fu T."/>
            <person name="Tang G."/>
            <person name="Zhang D."/>
            <person name="Sun W.-H."/>
            <person name="Liu D.-K."/>
            <person name="Li Y."/>
            <person name="Chen G.-Z."/>
            <person name="Liu X.-D."/>
            <person name="Liao X.-Y."/>
            <person name="Jiang Y.-T."/>
            <person name="Yu X."/>
            <person name="Hao Y."/>
            <person name="Huang J."/>
            <person name="Zhao X.-W."/>
            <person name="Ke S."/>
            <person name="Chen Y.-Y."/>
            <person name="Wu W.-L."/>
            <person name="Hsu J.-L."/>
            <person name="Lin Y.-F."/>
            <person name="Huang M.-D."/>
            <person name="Li C.-Y."/>
            <person name="Huang L."/>
            <person name="Wang Z.-W."/>
            <person name="Zhao X."/>
            <person name="Zhong W.-Y."/>
            <person name="Peng D.-H."/>
            <person name="Ahmad S."/>
            <person name="Lan S."/>
            <person name="Zhang J.-S."/>
            <person name="Tsai W.-C."/>
            <person name="Van De Peer Y."/>
            <person name="Liu Z.-J."/>
        </authorList>
    </citation>
    <scope>NUCLEOTIDE SEQUENCE</scope>
    <source>
        <strain evidence="2">CP</strain>
        <tissue evidence="2">Leaves</tissue>
    </source>
</reference>
<keyword evidence="3" id="KW-1185">Reference proteome</keyword>
<evidence type="ECO:0000256" key="1">
    <source>
        <dbReference type="SAM" id="MobiDB-lite"/>
    </source>
</evidence>
<accession>A0AAV9DV52</accession>
<feature type="compositionally biased region" description="Basic residues" evidence="1">
    <location>
        <begin position="114"/>
        <end position="135"/>
    </location>
</feature>
<dbReference type="AlphaFoldDB" id="A0AAV9DV52"/>
<feature type="region of interest" description="Disordered" evidence="1">
    <location>
        <begin position="106"/>
        <end position="155"/>
    </location>
</feature>
<comment type="caution">
    <text evidence="2">The sequence shown here is derived from an EMBL/GenBank/DDBJ whole genome shotgun (WGS) entry which is preliminary data.</text>
</comment>
<gene>
    <name evidence="2" type="ORF">QJS10_CPB11g00259</name>
</gene>
<evidence type="ECO:0000313" key="2">
    <source>
        <dbReference type="EMBL" id="KAK1304939.1"/>
    </source>
</evidence>
<name>A0AAV9DV52_ACOCL</name>
<feature type="compositionally biased region" description="Basic and acidic residues" evidence="1">
    <location>
        <begin position="143"/>
        <end position="155"/>
    </location>
</feature>